<evidence type="ECO:0000313" key="2">
    <source>
        <dbReference type="Proteomes" id="UP000682713"/>
    </source>
</evidence>
<dbReference type="AlphaFoldDB" id="A0A942YNR9"/>
<gene>
    <name evidence="1" type="ORF">KHA93_13185</name>
</gene>
<dbReference type="CDD" id="cd13585">
    <property type="entry name" value="PBP2_TMBP_like"/>
    <property type="match status" value="1"/>
</dbReference>
<dbReference type="InterPro" id="IPR050490">
    <property type="entry name" value="Bact_solute-bd_prot1"/>
</dbReference>
<dbReference type="Pfam" id="PF01547">
    <property type="entry name" value="SBP_bac_1"/>
    <property type="match status" value="1"/>
</dbReference>
<dbReference type="Proteomes" id="UP000682713">
    <property type="component" value="Unassembled WGS sequence"/>
</dbReference>
<dbReference type="RefSeq" id="WP_213111149.1">
    <property type="nucleotide sequence ID" value="NZ_JAGYPJ010000001.1"/>
</dbReference>
<reference evidence="1 2" key="1">
    <citation type="submission" date="2021-05" db="EMBL/GenBank/DDBJ databases">
        <title>Novel Bacillus species.</title>
        <authorList>
            <person name="Liu G."/>
        </authorList>
    </citation>
    <scope>NUCLEOTIDE SEQUENCE [LARGE SCALE GENOMIC DNA]</scope>
    <source>
        <strain evidence="1 2">FJAT-49732</strain>
    </source>
</reference>
<protein>
    <submittedName>
        <fullName evidence="1">Sugar ABC transporter substrate-binding protein</fullName>
    </submittedName>
</protein>
<keyword evidence="2" id="KW-1185">Reference proteome</keyword>
<dbReference type="EMBL" id="JAGYPJ010000001">
    <property type="protein sequence ID" value="MBS4200586.1"/>
    <property type="molecule type" value="Genomic_DNA"/>
</dbReference>
<dbReference type="SUPFAM" id="SSF53850">
    <property type="entry name" value="Periplasmic binding protein-like II"/>
    <property type="match status" value="1"/>
</dbReference>
<dbReference type="PANTHER" id="PTHR43649">
    <property type="entry name" value="ARABINOSE-BINDING PROTEIN-RELATED"/>
    <property type="match status" value="1"/>
</dbReference>
<proteinExistence type="predicted"/>
<dbReference type="Gene3D" id="3.40.190.10">
    <property type="entry name" value="Periplasmic binding protein-like II"/>
    <property type="match status" value="1"/>
</dbReference>
<comment type="caution">
    <text evidence="1">The sequence shown here is derived from an EMBL/GenBank/DDBJ whole genome shotgun (WGS) entry which is preliminary data.</text>
</comment>
<dbReference type="InterPro" id="IPR006059">
    <property type="entry name" value="SBP"/>
</dbReference>
<accession>A0A942YNR9</accession>
<evidence type="ECO:0000313" key="1">
    <source>
        <dbReference type="EMBL" id="MBS4200586.1"/>
    </source>
</evidence>
<organism evidence="1 2">
    <name type="scientific">Lederbergia citrisecunda</name>
    <dbReference type="NCBI Taxonomy" id="2833583"/>
    <lineage>
        <taxon>Bacteria</taxon>
        <taxon>Bacillati</taxon>
        <taxon>Bacillota</taxon>
        <taxon>Bacilli</taxon>
        <taxon>Bacillales</taxon>
        <taxon>Bacillaceae</taxon>
        <taxon>Lederbergia</taxon>
    </lineage>
</organism>
<dbReference type="PANTHER" id="PTHR43649:SF12">
    <property type="entry name" value="DIACETYLCHITOBIOSE BINDING PROTEIN DASA"/>
    <property type="match status" value="1"/>
</dbReference>
<name>A0A942YNR9_9BACI</name>
<sequence length="429" mass="48401">MLKKFKGLSILLFIALLIIPLTGCKSEKSGSNSNGEKVEVSFMGWGNEQERKLYAEMFKKFEEKHPNIKVNYIYVPQDYDTKLKTMIKGNTVPDVFYVGENLVTEYVKTGKLAELDQYIEMYPELVANFVPGLLEYGKVDGKQYSIPKDWEPYIMYINKDLFNEAGVPIPTGDWDMEEYIDIANKLTKKEDGKTTQYGAALDTWWGPWSVFTQNEGGVWFKDGKSNFNTPEVIKGLTRMYDLFQTFKAAPSPATLKQSGMGQSQMFETGKVAMYPTGQWMVPTYREALNFEWTAVEMPKGATRVNPIFSGTLAVSADSKHQDEAVELLKYTLSKEGLQEIIGLGLGMPTNTEFFDDPSMVTSPPDADVLKATSNYLDTQVQLEAARSGHFSEFMDKYVTPQLDAAFNGKQTIEEAVKLIDEKANSELFK</sequence>